<evidence type="ECO:0000313" key="2">
    <source>
        <dbReference type="EMBL" id="PNC55947.1"/>
    </source>
</evidence>
<gene>
    <name evidence="2" type="ORF">CXU09_07630</name>
</gene>
<proteinExistence type="predicted"/>
<dbReference type="Pfam" id="PF13290">
    <property type="entry name" value="CHB_HEX_C_1"/>
    <property type="match status" value="1"/>
</dbReference>
<dbReference type="Proteomes" id="UP000235914">
    <property type="component" value="Unassembled WGS sequence"/>
</dbReference>
<evidence type="ECO:0000259" key="1">
    <source>
        <dbReference type="Pfam" id="PF13290"/>
    </source>
</evidence>
<dbReference type="InterPro" id="IPR059177">
    <property type="entry name" value="GH29D-like_dom"/>
</dbReference>
<evidence type="ECO:0000313" key="3">
    <source>
        <dbReference type="Proteomes" id="UP000235914"/>
    </source>
</evidence>
<comment type="caution">
    <text evidence="2">The sequence shown here is derived from an EMBL/GenBank/DDBJ whole genome shotgun (WGS) entry which is preliminary data.</text>
</comment>
<accession>A0AAP8T933</accession>
<feature type="domain" description="GH29D-like beta-sandwich" evidence="1">
    <location>
        <begin position="833"/>
        <end position="880"/>
    </location>
</feature>
<organism evidence="2 3">
    <name type="scientific">Akkermansia muciniphila</name>
    <dbReference type="NCBI Taxonomy" id="239935"/>
    <lineage>
        <taxon>Bacteria</taxon>
        <taxon>Pseudomonadati</taxon>
        <taxon>Verrucomicrobiota</taxon>
        <taxon>Verrucomicrobiia</taxon>
        <taxon>Verrucomicrobiales</taxon>
        <taxon>Akkermansiaceae</taxon>
        <taxon>Akkermansia</taxon>
    </lineage>
</organism>
<protein>
    <recommendedName>
        <fullName evidence="1">GH29D-like beta-sandwich domain-containing protein</fullName>
    </recommendedName>
</protein>
<reference evidence="2 3" key="1">
    <citation type="journal article" date="2017" name="BMC Genomics">
        <title>Genome sequencing of 39 Akkermansia muciniphila isolates reveals its population structure, genomic and functional diverisity, and global distribution in mammalian gut microbiotas.</title>
        <authorList>
            <person name="Guo X."/>
            <person name="Li S."/>
            <person name="Zhang J."/>
            <person name="Wu F."/>
            <person name="Li X."/>
            <person name="Wu D."/>
            <person name="Zhang M."/>
            <person name="Ou Z."/>
            <person name="Jie Z."/>
            <person name="Yan Q."/>
            <person name="Li P."/>
            <person name="Yi J."/>
            <person name="Peng Y."/>
        </authorList>
    </citation>
    <scope>NUCLEOTIDE SEQUENCE [LARGE SCALE GENOMIC DNA]</scope>
    <source>
        <strain evidence="2 3">GP43</strain>
    </source>
</reference>
<dbReference type="InterPro" id="IPR007555">
    <property type="entry name" value="DUF499"/>
</dbReference>
<name>A0AAP8T933_9BACT</name>
<sequence length="1022" mass="112319">MREGALEVRVGEQIENLEEDIRGTDGRAFFAGTYVTRGLEELVRKAVARLAGQSSCAGVVLKQALGGGKTHLMKCAALLAADPELRREVMPGVPHINDFGAARVAAFNGRNRPPGFFWGEIARQLGLPNAFTTLEAPDSGAWKNLFRRAGGPLLVMLDEMPPYFEYYATQPSGNGTVADIISNAYTNMLVAARETGQAFMIVSTLEGAHARGSRFMNHALRDAVNDGERRMLDSVTPVELEGNEIYGILRRRLFRSLPPEEVIAGVAEDFRRSLEEGVKAGVLDAAALQDADSIRQTYPFHPCFSKIAALFKDNEGFQQTRGLLELASRLLKSIWQGGSGDACLAGAQHFDPSLADVRDKFRDIARLDGALARDIWNEQGDAFAQELDRRNGHACATRAAMMLMMSSLAENAGAETVRGLAPRELFRYVTAPGAAVAPFREALEELRGRAWYLHEEDGRLYFDRNENLTSKLASYARNAPAARIRELLRERLLETFAPAEKLAYASVLCFEAPDRVRAALARERVLYIAMPGDAPTPEACMRALGDFPEKNNLLLLYGSRGMGNLDEAARRVYAARRAAQTMGNGHPQYAELQERLNNDEHSWNAAVLATFDSLHYFHGSRFTVKKLDTSGKDNGEIRVRKALEAPPIRLYADVEAHADMLCSRAEACLFNPDSPVIAVTELRSRLKTVTEMPLLPAGPQGLDELKRQAFRRERWEDLGNGSITREPRPRRASLRWTREYGPDDSGLVRLAVDPVDGGPCPEIHYEEDGAVTEESPCLTSDRLETRALRVEFLVKDPTGKFETGAPQCWRNELRLRVNRRPGTGLAELLLAPARPDISIRYTLDGSNPRDGLLYEGPLEVGAGEVRIEAFAEHEGLETRESFTLPAERKGGTVSDPMAVLRPDAPARLDAAGGYKSPGVSAAKALDVAEECGVTFREAQLLFGSGEQSVQLKLGRLEIPAGRLKSLAAAILAPEDGGKTLLPDSAGMELRFKTCLAPAARELERFLKNAAIAYQPEELRQDA</sequence>
<dbReference type="AlphaFoldDB" id="A0AAP8T933"/>
<dbReference type="Pfam" id="PF04465">
    <property type="entry name" value="DUF499"/>
    <property type="match status" value="1"/>
</dbReference>
<dbReference type="EMBL" id="PJKN01000004">
    <property type="protein sequence ID" value="PNC55947.1"/>
    <property type="molecule type" value="Genomic_DNA"/>
</dbReference>